<dbReference type="InterPro" id="IPR010218">
    <property type="entry name" value="NADH_DH_suC"/>
</dbReference>
<keyword evidence="3 4" id="KW-1278">Translocase</keyword>
<comment type="catalytic activity">
    <reaction evidence="3 5">
        <text>a quinone + NADH + 5 H(+)(in) = a quinol + NAD(+) + 4 H(+)(out)</text>
        <dbReference type="Rhea" id="RHEA:57888"/>
        <dbReference type="ChEBI" id="CHEBI:15378"/>
        <dbReference type="ChEBI" id="CHEBI:24646"/>
        <dbReference type="ChEBI" id="CHEBI:57540"/>
        <dbReference type="ChEBI" id="CHEBI:57945"/>
        <dbReference type="ChEBI" id="CHEBI:132124"/>
    </reaction>
</comment>
<proteinExistence type="inferred from homology"/>
<evidence type="ECO:0000256" key="1">
    <source>
        <dbReference type="ARBA" id="ARBA00007569"/>
    </source>
</evidence>
<comment type="subunit">
    <text evidence="3">NDH-1 is composed of 14 different subunits. Subunits NuoB, C, D, E, F, and G constitute the peripheral sector of the complex.</text>
</comment>
<dbReference type="Gene3D" id="3.30.460.80">
    <property type="entry name" value="NADH:ubiquinone oxidoreductase, 30kDa subunit"/>
    <property type="match status" value="1"/>
</dbReference>
<dbReference type="SUPFAM" id="SSF143243">
    <property type="entry name" value="Nqo5-like"/>
    <property type="match status" value="1"/>
</dbReference>
<gene>
    <name evidence="3" type="primary">nuoC</name>
    <name evidence="8" type="ORF">J8C05_09970</name>
</gene>
<dbReference type="Proteomes" id="UP000677668">
    <property type="component" value="Chromosome 1"/>
</dbReference>
<dbReference type="InterPro" id="IPR001268">
    <property type="entry name" value="NADH_UbQ_OxRdtase_30kDa_su"/>
</dbReference>
<keyword evidence="3 5" id="KW-0874">Quinone</keyword>
<feature type="domain" description="NADH:ubiquinone oxidoreductase 30kDa subunit" evidence="7">
    <location>
        <begin position="120"/>
        <end position="238"/>
    </location>
</feature>
<dbReference type="InterPro" id="IPR020396">
    <property type="entry name" value="NADH_UbQ_OxRdtase_CS"/>
</dbReference>
<keyword evidence="3" id="KW-1003">Cell membrane</keyword>
<keyword evidence="3" id="KW-0472">Membrane</keyword>
<dbReference type="RefSeq" id="WP_211422044.1">
    <property type="nucleotide sequence ID" value="NZ_CP072642.1"/>
</dbReference>
<reference evidence="8 9" key="1">
    <citation type="submission" date="2021-03" db="EMBL/GenBank/DDBJ databases">
        <title>Genomic and phenotypic characterization of Chloracidobacterium isolates provides evidence for multiple species.</title>
        <authorList>
            <person name="Saini M.K."/>
            <person name="Costas A.M.G."/>
            <person name="Tank M."/>
            <person name="Bryant D.A."/>
        </authorList>
    </citation>
    <scope>NUCLEOTIDE SEQUENCE [LARGE SCALE GENOMIC DNA]</scope>
    <source>
        <strain evidence="8 9">N</strain>
    </source>
</reference>
<dbReference type="Pfam" id="PF00329">
    <property type="entry name" value="Complex1_30kDa"/>
    <property type="match status" value="1"/>
</dbReference>
<sequence>MSEETKPTPDAAPPASEAGATPDAEREAKIAAAKAKAAAAKAAREAAAAAPPEGESAAPAAPAKAPAKAAAKAPAKAAAKKEAVPAYAEIKDDSFIASLRAAFQDDIKEAVTSNGQQILRVAPERARDLLWYLRYDASIRFDMLTDVTAVHYPDRKAFEVVYQLYSIAENRRLRVKAELPEEQPIYTVCDIWTTANWLEREVYDMFGICFEGHPDLRRILLPEGWVGFPLRKEYPVEYRPNEWVTENLNILEIPEGADLTGKFE</sequence>
<keyword evidence="2 3" id="KW-0813">Transport</keyword>
<dbReference type="NCBIfam" id="TIGR01961">
    <property type="entry name" value="NuoC_fam"/>
    <property type="match status" value="1"/>
</dbReference>
<dbReference type="PANTHER" id="PTHR10884:SF14">
    <property type="entry name" value="NADH DEHYDROGENASE [UBIQUINONE] IRON-SULFUR PROTEIN 3, MITOCHONDRIAL"/>
    <property type="match status" value="1"/>
</dbReference>
<evidence type="ECO:0000256" key="4">
    <source>
        <dbReference type="RuleBase" id="RU003456"/>
    </source>
</evidence>
<comment type="function">
    <text evidence="3">NDH-1 shuttles electrons from NADH, via FMN and iron-sulfur (Fe-S) centers, to quinones in the respiratory chain. The immediate electron acceptor for the enzyme in this species is believed to be ubiquinone. Couples the redox reaction to proton translocation (for every two electrons transferred, four hydrogen ions are translocated across the cytoplasmic membrane), and thus conserves the redox energy in a proton gradient.</text>
</comment>
<evidence type="ECO:0000313" key="9">
    <source>
        <dbReference type="Proteomes" id="UP000677668"/>
    </source>
</evidence>
<name>A0ABX8AYA6_9BACT</name>
<protein>
    <recommendedName>
        <fullName evidence="3">NADH-quinone oxidoreductase subunit C</fullName>
        <ecNumber evidence="3">7.1.1.-</ecNumber>
    </recommendedName>
    <alternativeName>
        <fullName evidence="3">NADH dehydrogenase I subunit C</fullName>
    </alternativeName>
    <alternativeName>
        <fullName evidence="3">NDH-1 subunit C</fullName>
    </alternativeName>
</protein>
<keyword evidence="3" id="KW-0830">Ubiquinone</keyword>
<comment type="similarity">
    <text evidence="1 3 4">Belongs to the complex I 30 kDa subunit family.</text>
</comment>
<evidence type="ECO:0000259" key="7">
    <source>
        <dbReference type="Pfam" id="PF00329"/>
    </source>
</evidence>
<organism evidence="8 9">
    <name type="scientific">Chloracidobacterium sp. N</name>
    <dbReference type="NCBI Taxonomy" id="2821540"/>
    <lineage>
        <taxon>Bacteria</taxon>
        <taxon>Pseudomonadati</taxon>
        <taxon>Acidobacteriota</taxon>
        <taxon>Terriglobia</taxon>
        <taxon>Terriglobales</taxon>
        <taxon>Acidobacteriaceae</taxon>
        <taxon>Chloracidobacterium</taxon>
        <taxon>Chloracidobacterium aggregatum</taxon>
    </lineage>
</organism>
<dbReference type="InterPro" id="IPR037232">
    <property type="entry name" value="NADH_quin_OxRdtase_su_C/D-like"/>
</dbReference>
<dbReference type="EC" id="7.1.1.-" evidence="3"/>
<feature type="compositionally biased region" description="Low complexity" evidence="6">
    <location>
        <begin position="30"/>
        <end position="62"/>
    </location>
</feature>
<dbReference type="PROSITE" id="PS00542">
    <property type="entry name" value="COMPLEX1_30K"/>
    <property type="match status" value="1"/>
</dbReference>
<feature type="region of interest" description="Disordered" evidence="6">
    <location>
        <begin position="1"/>
        <end position="62"/>
    </location>
</feature>
<evidence type="ECO:0000256" key="3">
    <source>
        <dbReference type="HAMAP-Rule" id="MF_01357"/>
    </source>
</evidence>
<dbReference type="EMBL" id="CP072642">
    <property type="protein sequence ID" value="QUV93684.1"/>
    <property type="molecule type" value="Genomic_DNA"/>
</dbReference>
<evidence type="ECO:0000256" key="6">
    <source>
        <dbReference type="SAM" id="MobiDB-lite"/>
    </source>
</evidence>
<comment type="subcellular location">
    <subcellularLocation>
        <location evidence="3">Cell membrane</location>
        <topology evidence="3">Peripheral membrane protein</topology>
        <orientation evidence="3">Cytoplasmic side</orientation>
    </subcellularLocation>
</comment>
<evidence type="ECO:0000313" key="8">
    <source>
        <dbReference type="EMBL" id="QUV93684.1"/>
    </source>
</evidence>
<dbReference type="PANTHER" id="PTHR10884">
    <property type="entry name" value="NADH DEHYDROGENASE UBIQUINONE IRON-SULFUR PROTEIN 3"/>
    <property type="match status" value="1"/>
</dbReference>
<dbReference type="HAMAP" id="MF_01357">
    <property type="entry name" value="NDH1_NuoC"/>
    <property type="match status" value="1"/>
</dbReference>
<evidence type="ECO:0000256" key="2">
    <source>
        <dbReference type="ARBA" id="ARBA00022448"/>
    </source>
</evidence>
<evidence type="ECO:0000256" key="5">
    <source>
        <dbReference type="RuleBase" id="RU003582"/>
    </source>
</evidence>
<keyword evidence="9" id="KW-1185">Reference proteome</keyword>
<keyword evidence="3 4" id="KW-0520">NAD</keyword>
<accession>A0ABX8AYA6</accession>